<dbReference type="InterPro" id="IPR050469">
    <property type="entry name" value="Diguanylate_Cyclase"/>
</dbReference>
<dbReference type="SMART" id="SM00267">
    <property type="entry name" value="GGDEF"/>
    <property type="match status" value="1"/>
</dbReference>
<dbReference type="Pfam" id="PF02743">
    <property type="entry name" value="dCache_1"/>
    <property type="match status" value="1"/>
</dbReference>
<comment type="subcellular location">
    <subcellularLocation>
        <location evidence="1">Cell membrane</location>
        <topology evidence="1">Multi-pass membrane protein</topology>
    </subcellularLocation>
</comment>
<dbReference type="EC" id="2.7.7.65" evidence="2"/>
<dbReference type="SUPFAM" id="SSF55073">
    <property type="entry name" value="Nucleotide cyclase"/>
    <property type="match status" value="1"/>
</dbReference>
<evidence type="ECO:0000256" key="6">
    <source>
        <dbReference type="ARBA" id="ARBA00023136"/>
    </source>
</evidence>
<evidence type="ECO:0000256" key="2">
    <source>
        <dbReference type="ARBA" id="ARBA00012528"/>
    </source>
</evidence>
<evidence type="ECO:0000313" key="12">
    <source>
        <dbReference type="EMBL" id="SMC22180.1"/>
    </source>
</evidence>
<keyword evidence="4 9" id="KW-0812">Transmembrane</keyword>
<dbReference type="PANTHER" id="PTHR45138:SF9">
    <property type="entry name" value="DIGUANYLATE CYCLASE DGCM-RELATED"/>
    <property type="match status" value="1"/>
</dbReference>
<keyword evidence="6 9" id="KW-0472">Membrane</keyword>
<dbReference type="InterPro" id="IPR003660">
    <property type="entry name" value="HAMP_dom"/>
</dbReference>
<feature type="transmembrane region" description="Helical" evidence="9">
    <location>
        <begin position="288"/>
        <end position="311"/>
    </location>
</feature>
<comment type="catalytic activity">
    <reaction evidence="7">
        <text>2 GTP = 3',3'-c-di-GMP + 2 diphosphate</text>
        <dbReference type="Rhea" id="RHEA:24898"/>
        <dbReference type="ChEBI" id="CHEBI:33019"/>
        <dbReference type="ChEBI" id="CHEBI:37565"/>
        <dbReference type="ChEBI" id="CHEBI:58805"/>
        <dbReference type="EC" id="2.7.7.65"/>
    </reaction>
</comment>
<dbReference type="AlphaFoldDB" id="A0A1W1XE78"/>
<dbReference type="CDD" id="cd01949">
    <property type="entry name" value="GGDEF"/>
    <property type="match status" value="1"/>
</dbReference>
<dbReference type="InterPro" id="IPR000160">
    <property type="entry name" value="GGDEF_dom"/>
</dbReference>
<dbReference type="GO" id="GO:0007165">
    <property type="term" value="P:signal transduction"/>
    <property type="evidence" value="ECO:0007669"/>
    <property type="project" value="InterPro"/>
</dbReference>
<dbReference type="Pfam" id="PF00990">
    <property type="entry name" value="GGDEF"/>
    <property type="match status" value="1"/>
</dbReference>
<proteinExistence type="predicted"/>
<dbReference type="InterPro" id="IPR029787">
    <property type="entry name" value="Nucleotide_cyclase"/>
</dbReference>
<dbReference type="Gene3D" id="6.10.340.10">
    <property type="match status" value="1"/>
</dbReference>
<evidence type="ECO:0000259" key="10">
    <source>
        <dbReference type="PROSITE" id="PS50885"/>
    </source>
</evidence>
<gene>
    <name evidence="12" type="ORF">SAMN02745857_01351</name>
</gene>
<evidence type="ECO:0000256" key="1">
    <source>
        <dbReference type="ARBA" id="ARBA00004651"/>
    </source>
</evidence>
<dbReference type="Gene3D" id="3.30.450.20">
    <property type="entry name" value="PAS domain"/>
    <property type="match status" value="1"/>
</dbReference>
<evidence type="ECO:0000256" key="3">
    <source>
        <dbReference type="ARBA" id="ARBA00022475"/>
    </source>
</evidence>
<keyword evidence="3" id="KW-1003">Cell membrane</keyword>
<keyword evidence="13" id="KW-1185">Reference proteome</keyword>
<name>A0A1W1XE78_9NEIS</name>
<dbReference type="Proteomes" id="UP000192761">
    <property type="component" value="Unassembled WGS sequence"/>
</dbReference>
<dbReference type="GO" id="GO:0052621">
    <property type="term" value="F:diguanylate cyclase activity"/>
    <property type="evidence" value="ECO:0007669"/>
    <property type="project" value="UniProtKB-EC"/>
</dbReference>
<dbReference type="InterPro" id="IPR043128">
    <property type="entry name" value="Rev_trsase/Diguanyl_cyclase"/>
</dbReference>
<evidence type="ECO:0000313" key="13">
    <source>
        <dbReference type="Proteomes" id="UP000192761"/>
    </source>
</evidence>
<evidence type="ECO:0000256" key="4">
    <source>
        <dbReference type="ARBA" id="ARBA00022692"/>
    </source>
</evidence>
<dbReference type="FunFam" id="3.30.70.270:FF:000001">
    <property type="entry name" value="Diguanylate cyclase domain protein"/>
    <property type="match status" value="1"/>
</dbReference>
<dbReference type="InterPro" id="IPR033479">
    <property type="entry name" value="dCache_1"/>
</dbReference>
<dbReference type="PROSITE" id="PS50887">
    <property type="entry name" value="GGDEF"/>
    <property type="match status" value="1"/>
</dbReference>
<evidence type="ECO:0000256" key="8">
    <source>
        <dbReference type="SAM" id="MobiDB-lite"/>
    </source>
</evidence>
<evidence type="ECO:0000256" key="5">
    <source>
        <dbReference type="ARBA" id="ARBA00022989"/>
    </source>
</evidence>
<dbReference type="NCBIfam" id="TIGR00254">
    <property type="entry name" value="GGDEF"/>
    <property type="match status" value="1"/>
</dbReference>
<protein>
    <recommendedName>
        <fullName evidence="2">diguanylate cyclase</fullName>
        <ecNumber evidence="2">2.7.7.65</ecNumber>
    </recommendedName>
</protein>
<dbReference type="EMBL" id="FWXD01000006">
    <property type="protein sequence ID" value="SMC22180.1"/>
    <property type="molecule type" value="Genomic_DNA"/>
</dbReference>
<dbReference type="RefSeq" id="WP_084090015.1">
    <property type="nucleotide sequence ID" value="NZ_FWXD01000006.1"/>
</dbReference>
<feature type="compositionally biased region" description="Polar residues" evidence="8">
    <location>
        <begin position="570"/>
        <end position="588"/>
    </location>
</feature>
<dbReference type="OrthoDB" id="9813903at2"/>
<evidence type="ECO:0000256" key="7">
    <source>
        <dbReference type="ARBA" id="ARBA00034247"/>
    </source>
</evidence>
<organism evidence="12 13">
    <name type="scientific">Andreprevotia lacus DSM 23236</name>
    <dbReference type="NCBI Taxonomy" id="1121001"/>
    <lineage>
        <taxon>Bacteria</taxon>
        <taxon>Pseudomonadati</taxon>
        <taxon>Pseudomonadota</taxon>
        <taxon>Betaproteobacteria</taxon>
        <taxon>Neisseriales</taxon>
        <taxon>Chitinibacteraceae</taxon>
        <taxon>Andreprevotia</taxon>
    </lineage>
</organism>
<dbReference type="CDD" id="cd12914">
    <property type="entry name" value="PDC1_DGC_like"/>
    <property type="match status" value="1"/>
</dbReference>
<dbReference type="STRING" id="1121001.SAMN02745857_01351"/>
<dbReference type="GO" id="GO:0005886">
    <property type="term" value="C:plasma membrane"/>
    <property type="evidence" value="ECO:0007669"/>
    <property type="project" value="UniProtKB-SubCell"/>
</dbReference>
<feature type="region of interest" description="Disordered" evidence="8">
    <location>
        <begin position="563"/>
        <end position="588"/>
    </location>
</feature>
<dbReference type="PANTHER" id="PTHR45138">
    <property type="entry name" value="REGULATORY COMPONENTS OF SENSORY TRANSDUCTION SYSTEM"/>
    <property type="match status" value="1"/>
</dbReference>
<reference evidence="12 13" key="1">
    <citation type="submission" date="2017-04" db="EMBL/GenBank/DDBJ databases">
        <authorList>
            <person name="Afonso C.L."/>
            <person name="Miller P.J."/>
            <person name="Scott M.A."/>
            <person name="Spackman E."/>
            <person name="Goraichik I."/>
            <person name="Dimitrov K.M."/>
            <person name="Suarez D.L."/>
            <person name="Swayne D.E."/>
        </authorList>
    </citation>
    <scope>NUCLEOTIDE SEQUENCE [LARGE SCALE GENOMIC DNA]</scope>
    <source>
        <strain evidence="12 13">DSM 23236</strain>
    </source>
</reference>
<keyword evidence="5 9" id="KW-1133">Transmembrane helix</keyword>
<feature type="domain" description="HAMP" evidence="10">
    <location>
        <begin position="308"/>
        <end position="361"/>
    </location>
</feature>
<dbReference type="PROSITE" id="PS50885">
    <property type="entry name" value="HAMP"/>
    <property type="match status" value="1"/>
</dbReference>
<evidence type="ECO:0000256" key="9">
    <source>
        <dbReference type="SAM" id="Phobius"/>
    </source>
</evidence>
<sequence>MRLDLRTALGAAFAIVAALIVLTLSSVLERLSAEMVTADIDRSLYALSDRMHDELTNGLEARLRDVSVIAQIKQIRDPATPAEDNRAILQQLKQNYAEYAWIGMADPQGKVHYAADHLLDGADVSARPWFKAGLKGPFIGDVHEAKLLAKLLPPPASGEPLRFLDVSYPIYDLQGKLSGVIGAHLSFEWARSVEQKIFGPMSQHGVQAFMLAANGKVILAPNGLEGVALPELKGPIHSSVLRWPDGKEYLTSLLQTRSDGPAQLGWQILVRQPADRAFESVRNLRTSILWVGLACTLLFAVIGAVLAGVIAHPLRKLSRSADRLRAGEHNAAIPAGAIYREANQLSLSLKQLVDSLSLKTLQLAELNNTLEAQVVERTASLDASNEHLLTTLRERSELVQQLEKLANTDALTGALNRRAFYERADHELRRAARGAAPLCVIAIDIDFFKRINDQEGHDIGDEVLRRMASTCQQTLRDVDLFARFGGEEFIALLPDTAIDGALVVAERLREAVADIRVVLPAHVLQLTASFGVAELGNGEALAAMLSRADKALYEAKHGGRNRVCTPPPLSSQLPQAGENSSATAPTKD</sequence>
<feature type="domain" description="GGDEF" evidence="11">
    <location>
        <begin position="436"/>
        <end position="568"/>
    </location>
</feature>
<dbReference type="Gene3D" id="3.30.70.270">
    <property type="match status" value="1"/>
</dbReference>
<evidence type="ECO:0000259" key="11">
    <source>
        <dbReference type="PROSITE" id="PS50887"/>
    </source>
</evidence>
<accession>A0A1W1XE78</accession>